<keyword evidence="3" id="KW-0731">Sigma factor</keyword>
<dbReference type="InterPro" id="IPR013249">
    <property type="entry name" value="RNA_pol_sigma70_r4_t2"/>
</dbReference>
<dbReference type="InterPro" id="IPR013325">
    <property type="entry name" value="RNA_pol_sigma_r2"/>
</dbReference>
<dbReference type="RefSeq" id="WP_068203013.1">
    <property type="nucleotide sequence ID" value="NZ_CP014209.1"/>
</dbReference>
<feature type="domain" description="RNA polymerase sigma factor 70 region 4 type 2" evidence="6">
    <location>
        <begin position="123"/>
        <end position="172"/>
    </location>
</feature>
<dbReference type="AlphaFoldDB" id="A0A161I7Y7"/>
<keyword evidence="8" id="KW-1185">Reference proteome</keyword>
<sequence>MHPDLDDAALWLRVRADDEAAFATLFARYHPRVLQAVAGMLADVAGADVPAVAADVLHTAWRRRSAVVVDAALWPWLRAVAVRLCANERRRCLRRRRLAARLATLDAGDLVEADHADGVAGHLALAEALTRLRPGDADVARLALMEDLTTSQVAARLRLPLGTVKSRLHRVRIVLRRHLGPTPRGRPAGPADAGTDADRTSTPPDPPTCDAGPMDAGPGTDGTR</sequence>
<feature type="region of interest" description="Disordered" evidence="5">
    <location>
        <begin position="176"/>
        <end position="224"/>
    </location>
</feature>
<gene>
    <name evidence="7" type="primary">rpoE_2</name>
    <name evidence="7" type="ORF">I598_2238</name>
</gene>
<evidence type="ECO:0000256" key="5">
    <source>
        <dbReference type="SAM" id="MobiDB-lite"/>
    </source>
</evidence>
<dbReference type="GO" id="GO:0003677">
    <property type="term" value="F:DNA binding"/>
    <property type="evidence" value="ECO:0007669"/>
    <property type="project" value="InterPro"/>
</dbReference>
<dbReference type="SUPFAM" id="SSF88946">
    <property type="entry name" value="Sigma2 domain of RNA polymerase sigma factors"/>
    <property type="match status" value="1"/>
</dbReference>
<feature type="compositionally biased region" description="Low complexity" evidence="5">
    <location>
        <begin position="180"/>
        <end position="194"/>
    </location>
</feature>
<evidence type="ECO:0000256" key="3">
    <source>
        <dbReference type="ARBA" id="ARBA00023082"/>
    </source>
</evidence>
<dbReference type="EMBL" id="CP014209">
    <property type="protein sequence ID" value="ANC31778.1"/>
    <property type="molecule type" value="Genomic_DNA"/>
</dbReference>
<dbReference type="Gene3D" id="1.10.10.10">
    <property type="entry name" value="Winged helix-like DNA-binding domain superfamily/Winged helix DNA-binding domain"/>
    <property type="match status" value="1"/>
</dbReference>
<evidence type="ECO:0000256" key="1">
    <source>
        <dbReference type="ARBA" id="ARBA00010641"/>
    </source>
</evidence>
<dbReference type="InterPro" id="IPR036388">
    <property type="entry name" value="WH-like_DNA-bd_sf"/>
</dbReference>
<dbReference type="PATRIC" id="fig|1300344.3.peg.2247"/>
<comment type="similarity">
    <text evidence="1">Belongs to the sigma-70 factor family. ECF subfamily.</text>
</comment>
<evidence type="ECO:0000259" key="6">
    <source>
        <dbReference type="Pfam" id="PF08281"/>
    </source>
</evidence>
<dbReference type="InterPro" id="IPR014284">
    <property type="entry name" value="RNA_pol_sigma-70_dom"/>
</dbReference>
<dbReference type="GO" id="GO:0006352">
    <property type="term" value="P:DNA-templated transcription initiation"/>
    <property type="evidence" value="ECO:0007669"/>
    <property type="project" value="InterPro"/>
</dbReference>
<dbReference type="Proteomes" id="UP000076794">
    <property type="component" value="Chromosome"/>
</dbReference>
<proteinExistence type="inferred from homology"/>
<dbReference type="SUPFAM" id="SSF88659">
    <property type="entry name" value="Sigma3 and sigma4 domains of RNA polymerase sigma factors"/>
    <property type="match status" value="1"/>
</dbReference>
<dbReference type="PANTHER" id="PTHR43133">
    <property type="entry name" value="RNA POLYMERASE ECF-TYPE SIGMA FACTO"/>
    <property type="match status" value="1"/>
</dbReference>
<name>A0A161I7Y7_9MICO</name>
<dbReference type="Pfam" id="PF08281">
    <property type="entry name" value="Sigma70_r4_2"/>
    <property type="match status" value="1"/>
</dbReference>
<evidence type="ECO:0000313" key="8">
    <source>
        <dbReference type="Proteomes" id="UP000076794"/>
    </source>
</evidence>
<dbReference type="CDD" id="cd06171">
    <property type="entry name" value="Sigma70_r4"/>
    <property type="match status" value="1"/>
</dbReference>
<accession>A0A161I7Y7</accession>
<dbReference type="GO" id="GO:0016987">
    <property type="term" value="F:sigma factor activity"/>
    <property type="evidence" value="ECO:0007669"/>
    <property type="project" value="UniProtKB-KW"/>
</dbReference>
<dbReference type="KEGG" id="ido:I598_2238"/>
<evidence type="ECO:0000256" key="4">
    <source>
        <dbReference type="ARBA" id="ARBA00023163"/>
    </source>
</evidence>
<reference evidence="7 8" key="1">
    <citation type="submission" date="2016-01" db="EMBL/GenBank/DDBJ databases">
        <title>Complete genome sequence of a soil Actinobacterium, Isoptericola dokdonensis DS-3.</title>
        <authorList>
            <person name="Kwon S.-K."/>
            <person name="Kim J.F."/>
        </authorList>
    </citation>
    <scope>NUCLEOTIDE SEQUENCE [LARGE SCALE GENOMIC DNA]</scope>
    <source>
        <strain evidence="7 8">DS-3</strain>
    </source>
</reference>
<dbReference type="STRING" id="1300344.I598_2238"/>
<evidence type="ECO:0000256" key="2">
    <source>
        <dbReference type="ARBA" id="ARBA00023015"/>
    </source>
</evidence>
<keyword evidence="4" id="KW-0804">Transcription</keyword>
<dbReference type="Gene3D" id="1.10.1740.10">
    <property type="match status" value="1"/>
</dbReference>
<dbReference type="InterPro" id="IPR013324">
    <property type="entry name" value="RNA_pol_sigma_r3/r4-like"/>
</dbReference>
<evidence type="ECO:0000313" key="7">
    <source>
        <dbReference type="EMBL" id="ANC31778.1"/>
    </source>
</evidence>
<dbReference type="NCBIfam" id="TIGR02937">
    <property type="entry name" value="sigma70-ECF"/>
    <property type="match status" value="1"/>
</dbReference>
<dbReference type="InterPro" id="IPR039425">
    <property type="entry name" value="RNA_pol_sigma-70-like"/>
</dbReference>
<keyword evidence="2" id="KW-0805">Transcription regulation</keyword>
<organism evidence="7 8">
    <name type="scientific">Isoptericola dokdonensis DS-3</name>
    <dbReference type="NCBI Taxonomy" id="1300344"/>
    <lineage>
        <taxon>Bacteria</taxon>
        <taxon>Bacillati</taxon>
        <taxon>Actinomycetota</taxon>
        <taxon>Actinomycetes</taxon>
        <taxon>Micrococcales</taxon>
        <taxon>Promicromonosporaceae</taxon>
        <taxon>Isoptericola</taxon>
    </lineage>
</organism>
<dbReference type="PANTHER" id="PTHR43133:SF25">
    <property type="entry name" value="RNA POLYMERASE SIGMA FACTOR RFAY-RELATED"/>
    <property type="match status" value="1"/>
</dbReference>
<protein>
    <submittedName>
        <fullName evidence="7">ECF RNA polymerase sigma-E factor</fullName>
    </submittedName>
</protein>
<dbReference type="OrthoDB" id="3747638at2"/>